<proteinExistence type="predicted"/>
<organism evidence="1 2">
    <name type="scientific">Paracidovorax citrulli</name>
    <name type="common">Acidovorax citrulli</name>
    <dbReference type="NCBI Taxonomy" id="80869"/>
    <lineage>
        <taxon>Bacteria</taxon>
        <taxon>Pseudomonadati</taxon>
        <taxon>Pseudomonadota</taxon>
        <taxon>Betaproteobacteria</taxon>
        <taxon>Burkholderiales</taxon>
        <taxon>Comamonadaceae</taxon>
        <taxon>Paracidovorax</taxon>
    </lineage>
</organism>
<reference evidence="1 2" key="1">
    <citation type="submission" date="2023-06" db="EMBL/GenBank/DDBJ databases">
        <authorList>
            <person name="Ham H."/>
            <person name="Park D.S."/>
        </authorList>
    </citation>
    <scope>NUCLEOTIDE SEQUENCE [LARGE SCALE GENOMIC DNA]</scope>
    <source>
        <strain evidence="1 2">KACC 17005</strain>
    </source>
</reference>
<keyword evidence="2" id="KW-1185">Reference proteome</keyword>
<evidence type="ECO:0000313" key="2">
    <source>
        <dbReference type="Proteomes" id="UP001242732"/>
    </source>
</evidence>
<dbReference type="RefSeq" id="WP_011794761.1">
    <property type="nucleotide sequence ID" value="NZ_CP023687.1"/>
</dbReference>
<dbReference type="Pfam" id="PF08748">
    <property type="entry name" value="Phage_TAC_4"/>
    <property type="match status" value="1"/>
</dbReference>
<sequence length="173" mass="18576">MAKEKTVPVTILKSLDDGQAPTFKLPIMLQRLDGKKAKLTLTCNAMQKTEWAELRDERQRAVFEALKASQAAQAAQADTQTDAAEEGSVDAEAPSYLDTAIANIATHGMVASHREGAALDAALIMRFATGWSVTNPLNVESLTLLEEKFGGSLSAILADYDRAILQGRLGNSD</sequence>
<name>A0ABY9AKI8_PARCI</name>
<evidence type="ECO:0000313" key="1">
    <source>
        <dbReference type="EMBL" id="WIY47455.1"/>
    </source>
</evidence>
<accession>A0ABY9AKI8</accession>
<gene>
    <name evidence="1" type="ORF">QRO08_16635</name>
</gene>
<dbReference type="Proteomes" id="UP001242732">
    <property type="component" value="Chromosome"/>
</dbReference>
<dbReference type="InterPro" id="IPR014859">
    <property type="entry name" value="Phage_TAC_4"/>
</dbReference>
<protein>
    <submittedName>
        <fullName evidence="1">Phage tail assembly chaperone</fullName>
    </submittedName>
</protein>
<dbReference type="EMBL" id="CP127363">
    <property type="protein sequence ID" value="WIY47455.1"/>
    <property type="molecule type" value="Genomic_DNA"/>
</dbReference>